<evidence type="ECO:0000313" key="2">
    <source>
        <dbReference type="Proteomes" id="UP001175271"/>
    </source>
</evidence>
<protein>
    <submittedName>
        <fullName evidence="1">Uncharacterized protein</fullName>
    </submittedName>
</protein>
<evidence type="ECO:0000313" key="1">
    <source>
        <dbReference type="EMBL" id="KAK0422249.1"/>
    </source>
</evidence>
<dbReference type="Gene3D" id="3.40.630.20">
    <property type="entry name" value="Peptidase C15, pyroglutamyl peptidase I-like"/>
    <property type="match status" value="1"/>
</dbReference>
<organism evidence="1 2">
    <name type="scientific">Steinernema hermaphroditum</name>
    <dbReference type="NCBI Taxonomy" id="289476"/>
    <lineage>
        <taxon>Eukaryota</taxon>
        <taxon>Metazoa</taxon>
        <taxon>Ecdysozoa</taxon>
        <taxon>Nematoda</taxon>
        <taxon>Chromadorea</taxon>
        <taxon>Rhabditida</taxon>
        <taxon>Tylenchina</taxon>
        <taxon>Panagrolaimomorpha</taxon>
        <taxon>Strongyloidoidea</taxon>
        <taxon>Steinernematidae</taxon>
        <taxon>Steinernema</taxon>
    </lineage>
</organism>
<dbReference type="EMBL" id="JAUCMV010000001">
    <property type="protein sequence ID" value="KAK0422249.1"/>
    <property type="molecule type" value="Genomic_DNA"/>
</dbReference>
<accession>A0AA39IFE9</accession>
<comment type="caution">
    <text evidence="1">The sequence shown here is derived from an EMBL/GenBank/DDBJ whole genome shotgun (WGS) entry which is preliminary data.</text>
</comment>
<dbReference type="AlphaFoldDB" id="A0AA39IFE9"/>
<reference evidence="1" key="1">
    <citation type="submission" date="2023-06" db="EMBL/GenBank/DDBJ databases">
        <title>Genomic analysis of the entomopathogenic nematode Steinernema hermaphroditum.</title>
        <authorList>
            <person name="Schwarz E.M."/>
            <person name="Heppert J.K."/>
            <person name="Baniya A."/>
            <person name="Schwartz H.T."/>
            <person name="Tan C.-H."/>
            <person name="Antoshechkin I."/>
            <person name="Sternberg P.W."/>
            <person name="Goodrich-Blair H."/>
            <person name="Dillman A.R."/>
        </authorList>
    </citation>
    <scope>NUCLEOTIDE SEQUENCE</scope>
    <source>
        <strain evidence="1">PS9179</strain>
        <tissue evidence="1">Whole animal</tissue>
    </source>
</reference>
<keyword evidence="2" id="KW-1185">Reference proteome</keyword>
<gene>
    <name evidence="1" type="ORF">QR680_007463</name>
</gene>
<name>A0AA39IFE9_9BILA</name>
<sequence length="94" mass="10749">MTLYYLYAQTNAFRAPGLRYLRVSGCVKSERSMITPVSFRYLCGFAYYASLCHGADRSLFVHVPEFDSAVTVDLMLRVIKAIIARALEQRRNDC</sequence>
<dbReference type="InterPro" id="IPR036440">
    <property type="entry name" value="Peptidase_C15-like_sf"/>
</dbReference>
<dbReference type="Proteomes" id="UP001175271">
    <property type="component" value="Unassembled WGS sequence"/>
</dbReference>
<proteinExistence type="predicted"/>
<dbReference type="SUPFAM" id="SSF53182">
    <property type="entry name" value="Pyrrolidone carboxyl peptidase (pyroglutamate aminopeptidase)"/>
    <property type="match status" value="1"/>
</dbReference>